<evidence type="ECO:0000313" key="3">
    <source>
        <dbReference type="EMBL" id="MFD0899522.1"/>
    </source>
</evidence>
<dbReference type="InterPro" id="IPR042099">
    <property type="entry name" value="ANL_N_sf"/>
</dbReference>
<dbReference type="InterPro" id="IPR000873">
    <property type="entry name" value="AMP-dep_synth/lig_dom"/>
</dbReference>
<sequence>MNLGSYLTRSARYWPDERAVVCGEHVWTFRALEDEANRLASALLARGLRPGDAVASLAWNRGELVVAEFALYKAGLLRAPVNARLGRGEVEHVLGYAGARLLLFDAAHADDALAAVRPGCEAVVLDPENLAGEARPLTYAELLEDGKPEPVAVDVSPDDPCTLHFTSGSTGRLKAAVQTFGNRRANMRKQMMSDDSRSRPGVRYLACGPITHAPGMGLLAGVFGGATAHILPAWDTGAFLDTIERERITATFIVPAMLNMLLAHPGIADRDLSSLTSLRIGGAPVSPQRLRQAVETFGPIVAQGYGLGETTSVVAGLSSAALAEAVQNDPELLASCGRAAYDTEIRIVDDAGRELPPREIGELVVRGEDCVREYWREPELTAETFRDGWVHTGDLAWMREDGYLFIVDRKKDMIISGGFNIYCTEVESALYEHPAVREVCVVGVPDEKWGEAVKAVVVRHDGTDVTADELIEFCADRLDRYKKPRSVDFVAGLPVNRNGKVDRKAVREPFWAGVDRRVN</sequence>
<gene>
    <name evidence="3" type="ORF">ACFQ11_03900</name>
</gene>
<dbReference type="InterPro" id="IPR020845">
    <property type="entry name" value="AMP-binding_CS"/>
</dbReference>
<reference evidence="4" key="1">
    <citation type="journal article" date="2019" name="Int. J. Syst. Evol. Microbiol.">
        <title>The Global Catalogue of Microorganisms (GCM) 10K type strain sequencing project: providing services to taxonomists for standard genome sequencing and annotation.</title>
        <authorList>
            <consortium name="The Broad Institute Genomics Platform"/>
            <consortium name="The Broad Institute Genome Sequencing Center for Infectious Disease"/>
            <person name="Wu L."/>
            <person name="Ma J."/>
        </authorList>
    </citation>
    <scope>NUCLEOTIDE SEQUENCE [LARGE SCALE GENOMIC DNA]</scope>
    <source>
        <strain evidence="4">JCM 31202</strain>
    </source>
</reference>
<dbReference type="Pfam" id="PF13193">
    <property type="entry name" value="AMP-binding_C"/>
    <property type="match status" value="1"/>
</dbReference>
<dbReference type="PROSITE" id="PS00455">
    <property type="entry name" value="AMP_BINDING"/>
    <property type="match status" value="1"/>
</dbReference>
<protein>
    <submittedName>
        <fullName evidence="3">AMP-binding protein</fullName>
    </submittedName>
</protein>
<dbReference type="InterPro" id="IPR050237">
    <property type="entry name" value="ATP-dep_AMP-bd_enzyme"/>
</dbReference>
<dbReference type="EMBL" id="JBHTJA010000004">
    <property type="protein sequence ID" value="MFD0899522.1"/>
    <property type="molecule type" value="Genomic_DNA"/>
</dbReference>
<dbReference type="Gene3D" id="3.40.50.12780">
    <property type="entry name" value="N-terminal domain of ligase-like"/>
    <property type="match status" value="1"/>
</dbReference>
<dbReference type="Proteomes" id="UP001596972">
    <property type="component" value="Unassembled WGS sequence"/>
</dbReference>
<evidence type="ECO:0000313" key="4">
    <source>
        <dbReference type="Proteomes" id="UP001596972"/>
    </source>
</evidence>
<evidence type="ECO:0000259" key="1">
    <source>
        <dbReference type="Pfam" id="PF00501"/>
    </source>
</evidence>
<name>A0ABW3EJF2_9ACTN</name>
<feature type="domain" description="AMP-dependent synthetase/ligase" evidence="1">
    <location>
        <begin position="8"/>
        <end position="375"/>
    </location>
</feature>
<dbReference type="PANTHER" id="PTHR43767:SF7">
    <property type="entry name" value="MEDIUM_LONG-CHAIN-FATTY-ACID--COA LIGASE FADD8"/>
    <property type="match status" value="1"/>
</dbReference>
<feature type="domain" description="AMP-binding enzyme C-terminal" evidence="2">
    <location>
        <begin position="425"/>
        <end position="500"/>
    </location>
</feature>
<dbReference type="Pfam" id="PF00501">
    <property type="entry name" value="AMP-binding"/>
    <property type="match status" value="1"/>
</dbReference>
<dbReference type="PANTHER" id="PTHR43767">
    <property type="entry name" value="LONG-CHAIN-FATTY-ACID--COA LIGASE"/>
    <property type="match status" value="1"/>
</dbReference>
<dbReference type="InterPro" id="IPR045851">
    <property type="entry name" value="AMP-bd_C_sf"/>
</dbReference>
<keyword evidence="4" id="KW-1185">Reference proteome</keyword>
<dbReference type="Gene3D" id="3.30.300.30">
    <property type="match status" value="1"/>
</dbReference>
<dbReference type="RefSeq" id="WP_378296380.1">
    <property type="nucleotide sequence ID" value="NZ_JBHTJA010000004.1"/>
</dbReference>
<proteinExistence type="predicted"/>
<accession>A0ABW3EJF2</accession>
<dbReference type="SUPFAM" id="SSF56801">
    <property type="entry name" value="Acetyl-CoA synthetase-like"/>
    <property type="match status" value="1"/>
</dbReference>
<comment type="caution">
    <text evidence="3">The sequence shown here is derived from an EMBL/GenBank/DDBJ whole genome shotgun (WGS) entry which is preliminary data.</text>
</comment>
<evidence type="ECO:0000259" key="2">
    <source>
        <dbReference type="Pfam" id="PF13193"/>
    </source>
</evidence>
<dbReference type="InterPro" id="IPR025110">
    <property type="entry name" value="AMP-bd_C"/>
</dbReference>
<organism evidence="3 4">
    <name type="scientific">Actinomadura sediminis</name>
    <dbReference type="NCBI Taxonomy" id="1038904"/>
    <lineage>
        <taxon>Bacteria</taxon>
        <taxon>Bacillati</taxon>
        <taxon>Actinomycetota</taxon>
        <taxon>Actinomycetes</taxon>
        <taxon>Streptosporangiales</taxon>
        <taxon>Thermomonosporaceae</taxon>
        <taxon>Actinomadura</taxon>
    </lineage>
</organism>